<dbReference type="GO" id="GO:0003700">
    <property type="term" value="F:DNA-binding transcription factor activity"/>
    <property type="evidence" value="ECO:0007669"/>
    <property type="project" value="TreeGrafter"/>
</dbReference>
<proteinExistence type="predicted"/>
<feature type="DNA-binding region" description="H-T-H motif" evidence="4">
    <location>
        <begin position="34"/>
        <end position="53"/>
    </location>
</feature>
<dbReference type="InterPro" id="IPR036271">
    <property type="entry name" value="Tet_transcr_reg_TetR-rel_C_sf"/>
</dbReference>
<dbReference type="KEGG" id="led:BBK82_33965"/>
<evidence type="ECO:0000259" key="5">
    <source>
        <dbReference type="PROSITE" id="PS50977"/>
    </source>
</evidence>
<dbReference type="PROSITE" id="PS50977">
    <property type="entry name" value="HTH_TETR_2"/>
    <property type="match status" value="1"/>
</dbReference>
<dbReference type="GO" id="GO:0000976">
    <property type="term" value="F:transcription cis-regulatory region binding"/>
    <property type="evidence" value="ECO:0007669"/>
    <property type="project" value="TreeGrafter"/>
</dbReference>
<evidence type="ECO:0000313" key="7">
    <source>
        <dbReference type="Proteomes" id="UP000093053"/>
    </source>
</evidence>
<feature type="domain" description="HTH tetR-type" evidence="5">
    <location>
        <begin position="12"/>
        <end position="71"/>
    </location>
</feature>
<keyword evidence="7" id="KW-1185">Reference proteome</keyword>
<dbReference type="Gene3D" id="1.10.357.10">
    <property type="entry name" value="Tetracycline Repressor, domain 2"/>
    <property type="match status" value="1"/>
</dbReference>
<keyword evidence="1" id="KW-0805">Transcription regulation</keyword>
<evidence type="ECO:0000313" key="6">
    <source>
        <dbReference type="EMBL" id="ANZ43233.1"/>
    </source>
</evidence>
<keyword evidence="3" id="KW-0804">Transcription</keyword>
<evidence type="ECO:0000256" key="2">
    <source>
        <dbReference type="ARBA" id="ARBA00023125"/>
    </source>
</evidence>
<keyword evidence="2 4" id="KW-0238">DNA-binding</keyword>
<dbReference type="RefSeq" id="WP_065921555.1">
    <property type="nucleotide sequence ID" value="NZ_CP016793.1"/>
</dbReference>
<dbReference type="SUPFAM" id="SSF48498">
    <property type="entry name" value="Tetracyclin repressor-like, C-terminal domain"/>
    <property type="match status" value="1"/>
</dbReference>
<dbReference type="InterPro" id="IPR001647">
    <property type="entry name" value="HTH_TetR"/>
</dbReference>
<gene>
    <name evidence="6" type="ORF">BBK82_33965</name>
</gene>
<reference evidence="6 7" key="1">
    <citation type="submission" date="2016-07" db="EMBL/GenBank/DDBJ databases">
        <title>Complete genome sequence of the Lentzea guizhouensis DHS C013.</title>
        <authorList>
            <person name="Cao C."/>
        </authorList>
    </citation>
    <scope>NUCLEOTIDE SEQUENCE [LARGE SCALE GENOMIC DNA]</scope>
    <source>
        <strain evidence="6 7">DHS C013</strain>
    </source>
</reference>
<evidence type="ECO:0000256" key="1">
    <source>
        <dbReference type="ARBA" id="ARBA00023015"/>
    </source>
</evidence>
<dbReference type="AlphaFoldDB" id="A0A1B2HZV4"/>
<dbReference type="InterPro" id="IPR050109">
    <property type="entry name" value="HTH-type_TetR-like_transc_reg"/>
</dbReference>
<dbReference type="Pfam" id="PF21597">
    <property type="entry name" value="TetR_C_43"/>
    <property type="match status" value="1"/>
</dbReference>
<dbReference type="EMBL" id="CP016793">
    <property type="protein sequence ID" value="ANZ43233.1"/>
    <property type="molecule type" value="Genomic_DNA"/>
</dbReference>
<protein>
    <recommendedName>
        <fullName evidence="5">HTH tetR-type domain-containing protein</fullName>
    </recommendedName>
</protein>
<accession>A0A1B2HZV4</accession>
<dbReference type="Pfam" id="PF00440">
    <property type="entry name" value="TetR_N"/>
    <property type="match status" value="1"/>
</dbReference>
<dbReference type="InterPro" id="IPR049445">
    <property type="entry name" value="TetR_SbtR-like_C"/>
</dbReference>
<evidence type="ECO:0000256" key="4">
    <source>
        <dbReference type="PROSITE-ProRule" id="PRU00335"/>
    </source>
</evidence>
<dbReference type="PANTHER" id="PTHR30055:SF234">
    <property type="entry name" value="HTH-TYPE TRANSCRIPTIONAL REGULATOR BETI"/>
    <property type="match status" value="1"/>
</dbReference>
<organism evidence="6 7">
    <name type="scientific">Lentzea guizhouensis</name>
    <dbReference type="NCBI Taxonomy" id="1586287"/>
    <lineage>
        <taxon>Bacteria</taxon>
        <taxon>Bacillati</taxon>
        <taxon>Actinomycetota</taxon>
        <taxon>Actinomycetes</taxon>
        <taxon>Pseudonocardiales</taxon>
        <taxon>Pseudonocardiaceae</taxon>
        <taxon>Lentzea</taxon>
    </lineage>
</organism>
<sequence length="191" mass="20467">MSTSPALRSDAVRNRALLIEAARTELAAHPGPLRLREVARRAGVGQGTLYRHFPTRDALLAALTVDRLEGLVEVFEATARADDDALEPSWRAAVLHGLETGRDRTFTEVLSTGNAADPETAALIGRFETALAVVVGRGQELGFVAATLTFGDVLRLICGAQHAVAMAVEVTELPERYTDVLLAGLRPSTRD</sequence>
<dbReference type="PANTHER" id="PTHR30055">
    <property type="entry name" value="HTH-TYPE TRANSCRIPTIONAL REGULATOR RUTR"/>
    <property type="match status" value="1"/>
</dbReference>
<dbReference type="STRING" id="1586287.BBK82_33965"/>
<evidence type="ECO:0000256" key="3">
    <source>
        <dbReference type="ARBA" id="ARBA00023163"/>
    </source>
</evidence>
<dbReference type="Proteomes" id="UP000093053">
    <property type="component" value="Chromosome"/>
</dbReference>
<name>A0A1B2HZV4_9PSEU</name>
<dbReference type="SUPFAM" id="SSF46689">
    <property type="entry name" value="Homeodomain-like"/>
    <property type="match status" value="1"/>
</dbReference>
<dbReference type="InterPro" id="IPR009057">
    <property type="entry name" value="Homeodomain-like_sf"/>
</dbReference>